<name>A0A6N1XBX3_9BURK</name>
<evidence type="ECO:0000313" key="8">
    <source>
        <dbReference type="EMBL" id="QKV55270.1"/>
    </source>
</evidence>
<evidence type="ECO:0000256" key="5">
    <source>
        <dbReference type="ARBA" id="ARBA00023002"/>
    </source>
</evidence>
<feature type="domain" description="Acyl-CoA dehydrogenase/oxidase N-terminal" evidence="7">
    <location>
        <begin position="6"/>
        <end position="116"/>
    </location>
</feature>
<protein>
    <submittedName>
        <fullName evidence="8">Acyl-CoA dehydrogenase family protein</fullName>
    </submittedName>
</protein>
<dbReference type="SUPFAM" id="SSF47203">
    <property type="entry name" value="Acyl-CoA dehydrogenase C-terminal domain-like"/>
    <property type="match status" value="1"/>
</dbReference>
<dbReference type="RefSeq" id="WP_175506059.1">
    <property type="nucleotide sequence ID" value="NZ_CAURQT010000026.1"/>
</dbReference>
<evidence type="ECO:0000256" key="4">
    <source>
        <dbReference type="ARBA" id="ARBA00022827"/>
    </source>
</evidence>
<dbReference type="Pfam" id="PF00441">
    <property type="entry name" value="Acyl-CoA_dh_1"/>
    <property type="match status" value="1"/>
</dbReference>
<comment type="cofactor">
    <cofactor evidence="1">
        <name>FAD</name>
        <dbReference type="ChEBI" id="CHEBI:57692"/>
    </cofactor>
</comment>
<comment type="similarity">
    <text evidence="2">Belongs to the acyl-CoA dehydrogenase family.</text>
</comment>
<dbReference type="InterPro" id="IPR037069">
    <property type="entry name" value="AcylCoA_DH/ox_N_sf"/>
</dbReference>
<evidence type="ECO:0000313" key="9">
    <source>
        <dbReference type="Proteomes" id="UP000509579"/>
    </source>
</evidence>
<keyword evidence="5" id="KW-0560">Oxidoreductase</keyword>
<evidence type="ECO:0000256" key="3">
    <source>
        <dbReference type="ARBA" id="ARBA00022630"/>
    </source>
</evidence>
<keyword evidence="9" id="KW-1185">Reference proteome</keyword>
<feature type="domain" description="Acyl-CoA dehydrogenase/oxidase C-terminal" evidence="6">
    <location>
        <begin position="219"/>
        <end position="361"/>
    </location>
</feature>
<sequence length="384" mass="40264">MDFALTEEQQLIADSASDWLRHHYDFRQREASLWRDGGNAAVWQAMAGLGWLGLVLPEDMDGMALGALEAGLLARALGRHLVVEPWIDGCLVAARLLALTGSQAQQQAWLPGVAAGTHRLALAHGTAALRARSQAAGWVIDGSQSCVASASGAARWLVSATLEDDSPALFLVDPGAAGIGIDAYDTSDGGRAADLRFAGVRLDAASRLSEGNAAQALQRVLAEGLVARCWTATGSMQAALEQTTAYVQQRRQFGQPLAGFQVVQHRLAEMAVCCAEAQAACELAALSLASANAADCAWQAALLKTKLARAARYVAQECVQLHGAMGVCEELPIASSFRSLMAFAQWDGDGAAHALRAGRALLASGRFAQSRTLGPGNATMEMAA</sequence>
<keyword evidence="4" id="KW-0274">FAD</keyword>
<evidence type="ECO:0000256" key="1">
    <source>
        <dbReference type="ARBA" id="ARBA00001974"/>
    </source>
</evidence>
<dbReference type="AlphaFoldDB" id="A0A6N1XBX3"/>
<dbReference type="Pfam" id="PF02771">
    <property type="entry name" value="Acyl-CoA_dh_N"/>
    <property type="match status" value="1"/>
</dbReference>
<dbReference type="InterPro" id="IPR009075">
    <property type="entry name" value="AcylCo_DH/oxidase_C"/>
</dbReference>
<dbReference type="SUPFAM" id="SSF56645">
    <property type="entry name" value="Acyl-CoA dehydrogenase NM domain-like"/>
    <property type="match status" value="1"/>
</dbReference>
<proteinExistence type="inferred from homology"/>
<gene>
    <name evidence="8" type="ORF">HUK68_20250</name>
</gene>
<dbReference type="InterPro" id="IPR036250">
    <property type="entry name" value="AcylCo_DH-like_C"/>
</dbReference>
<dbReference type="Proteomes" id="UP000509579">
    <property type="component" value="Plasmid unnamed1"/>
</dbReference>
<dbReference type="GO" id="GO:0050660">
    <property type="term" value="F:flavin adenine dinucleotide binding"/>
    <property type="evidence" value="ECO:0007669"/>
    <property type="project" value="InterPro"/>
</dbReference>
<keyword evidence="3" id="KW-0285">Flavoprotein</keyword>
<reference evidence="8 9" key="1">
    <citation type="submission" date="2020-06" db="EMBL/GenBank/DDBJ databases">
        <title>Acidovorax antarctica sp. nov., isolated from Corinth ice sheet soil, Antarctic Fields Peninsula.</title>
        <authorList>
            <person name="Xu Q."/>
            <person name="Peng F."/>
        </authorList>
    </citation>
    <scope>NUCLEOTIDE SEQUENCE [LARGE SCALE GENOMIC DNA]</scope>
    <source>
        <strain evidence="8 9">16-35-5</strain>
        <plasmid evidence="8 9">unnamed1</plasmid>
    </source>
</reference>
<evidence type="ECO:0000259" key="7">
    <source>
        <dbReference type="Pfam" id="PF02771"/>
    </source>
</evidence>
<dbReference type="GO" id="GO:0003995">
    <property type="term" value="F:acyl-CoA dehydrogenase activity"/>
    <property type="evidence" value="ECO:0007669"/>
    <property type="project" value="TreeGrafter"/>
</dbReference>
<dbReference type="Gene3D" id="1.10.540.10">
    <property type="entry name" value="Acyl-CoA dehydrogenase/oxidase, N-terminal domain"/>
    <property type="match status" value="1"/>
</dbReference>
<dbReference type="Gene3D" id="2.40.110.10">
    <property type="entry name" value="Butyryl-CoA Dehydrogenase, subunit A, domain 2"/>
    <property type="match status" value="1"/>
</dbReference>
<dbReference type="InterPro" id="IPR013786">
    <property type="entry name" value="AcylCoA_DH/ox_N"/>
</dbReference>
<dbReference type="PANTHER" id="PTHR43884:SF20">
    <property type="entry name" value="ACYL-COA DEHYDROGENASE FADE28"/>
    <property type="match status" value="1"/>
</dbReference>
<geneLocation type="plasmid" evidence="8 9">
    <name>unnamed1</name>
</geneLocation>
<dbReference type="KEGG" id="aant:HUK68_20250"/>
<evidence type="ECO:0000256" key="2">
    <source>
        <dbReference type="ARBA" id="ARBA00009347"/>
    </source>
</evidence>
<dbReference type="Gene3D" id="1.20.140.10">
    <property type="entry name" value="Butyryl-CoA Dehydrogenase, subunit A, domain 3"/>
    <property type="match status" value="1"/>
</dbReference>
<keyword evidence="8" id="KW-0614">Plasmid</keyword>
<dbReference type="InterPro" id="IPR009100">
    <property type="entry name" value="AcylCoA_DH/oxidase_NM_dom_sf"/>
</dbReference>
<dbReference type="InterPro" id="IPR046373">
    <property type="entry name" value="Acyl-CoA_Oxase/DH_mid-dom_sf"/>
</dbReference>
<organism evidence="8 9">
    <name type="scientific">Comamonas antarctica</name>
    <dbReference type="NCBI Taxonomy" id="2743470"/>
    <lineage>
        <taxon>Bacteria</taxon>
        <taxon>Pseudomonadati</taxon>
        <taxon>Pseudomonadota</taxon>
        <taxon>Betaproteobacteria</taxon>
        <taxon>Burkholderiales</taxon>
        <taxon>Comamonadaceae</taxon>
        <taxon>Comamonas</taxon>
    </lineage>
</organism>
<dbReference type="PANTHER" id="PTHR43884">
    <property type="entry name" value="ACYL-COA DEHYDROGENASE"/>
    <property type="match status" value="1"/>
</dbReference>
<dbReference type="CDD" id="cd00567">
    <property type="entry name" value="ACAD"/>
    <property type="match status" value="1"/>
</dbReference>
<evidence type="ECO:0000259" key="6">
    <source>
        <dbReference type="Pfam" id="PF00441"/>
    </source>
</evidence>
<dbReference type="EMBL" id="CP054841">
    <property type="protein sequence ID" value="QKV55270.1"/>
    <property type="molecule type" value="Genomic_DNA"/>
</dbReference>
<accession>A0A6N1XBX3</accession>